<protein>
    <submittedName>
        <fullName evidence="6">DUF1232 domain-containing protein</fullName>
    </submittedName>
</protein>
<dbReference type="Pfam" id="PF06803">
    <property type="entry name" value="DUF1232"/>
    <property type="match status" value="1"/>
</dbReference>
<reference evidence="6 7" key="1">
    <citation type="submission" date="2020-04" db="EMBL/GenBank/DDBJ databases">
        <title>Flammeovirga sp. SR4, a novel species isolated from seawater.</title>
        <authorList>
            <person name="Wang X."/>
        </authorList>
    </citation>
    <scope>NUCLEOTIDE SEQUENCE [LARGE SCALE GENOMIC DNA]</scope>
    <source>
        <strain evidence="6 7">SR4</strain>
    </source>
</reference>
<dbReference type="InterPro" id="IPR016983">
    <property type="entry name" value="UCP031804"/>
</dbReference>
<evidence type="ECO:0000313" key="6">
    <source>
        <dbReference type="EMBL" id="NLR92550.1"/>
    </source>
</evidence>
<comment type="caution">
    <text evidence="6">The sequence shown here is derived from an EMBL/GenBank/DDBJ whole genome shotgun (WGS) entry which is preliminary data.</text>
</comment>
<comment type="subcellular location">
    <subcellularLocation>
        <location evidence="1">Endomembrane system</location>
        <topology evidence="1">Multi-pass membrane protein</topology>
    </subcellularLocation>
</comment>
<evidence type="ECO:0000259" key="5">
    <source>
        <dbReference type="Pfam" id="PF06803"/>
    </source>
</evidence>
<evidence type="ECO:0000256" key="1">
    <source>
        <dbReference type="ARBA" id="ARBA00004127"/>
    </source>
</evidence>
<keyword evidence="7" id="KW-1185">Reference proteome</keyword>
<name>A0A7X8SLS2_9BACT</name>
<gene>
    <name evidence="6" type="ORF">HGP29_15130</name>
</gene>
<dbReference type="EMBL" id="JABAIL010000004">
    <property type="protein sequence ID" value="NLR92550.1"/>
    <property type="molecule type" value="Genomic_DNA"/>
</dbReference>
<dbReference type="RefSeq" id="WP_168883258.1">
    <property type="nucleotide sequence ID" value="NZ_JABAIL010000004.1"/>
</dbReference>
<keyword evidence="2" id="KW-0812">Transmembrane</keyword>
<evidence type="ECO:0000256" key="2">
    <source>
        <dbReference type="ARBA" id="ARBA00022692"/>
    </source>
</evidence>
<organism evidence="6 7">
    <name type="scientific">Flammeovirga agarivorans</name>
    <dbReference type="NCBI Taxonomy" id="2726742"/>
    <lineage>
        <taxon>Bacteria</taxon>
        <taxon>Pseudomonadati</taxon>
        <taxon>Bacteroidota</taxon>
        <taxon>Cytophagia</taxon>
        <taxon>Cytophagales</taxon>
        <taxon>Flammeovirgaceae</taxon>
        <taxon>Flammeovirga</taxon>
    </lineage>
</organism>
<evidence type="ECO:0000256" key="3">
    <source>
        <dbReference type="ARBA" id="ARBA00022989"/>
    </source>
</evidence>
<keyword evidence="4" id="KW-0472">Membrane</keyword>
<dbReference type="AlphaFoldDB" id="A0A7X8SLS2"/>
<dbReference type="InterPro" id="IPR010652">
    <property type="entry name" value="DUF1232"/>
</dbReference>
<dbReference type="PIRSF" id="PIRSF031804">
    <property type="entry name" value="UCP031804"/>
    <property type="match status" value="1"/>
</dbReference>
<dbReference type="GO" id="GO:0012505">
    <property type="term" value="C:endomembrane system"/>
    <property type="evidence" value="ECO:0007669"/>
    <property type="project" value="UniProtKB-SubCell"/>
</dbReference>
<feature type="domain" description="DUF1232" evidence="5">
    <location>
        <begin position="62"/>
        <end position="96"/>
    </location>
</feature>
<proteinExistence type="predicted"/>
<keyword evidence="3" id="KW-1133">Transmembrane helix</keyword>
<evidence type="ECO:0000313" key="7">
    <source>
        <dbReference type="Proteomes" id="UP000585050"/>
    </source>
</evidence>
<evidence type="ECO:0000256" key="4">
    <source>
        <dbReference type="ARBA" id="ARBA00023136"/>
    </source>
</evidence>
<accession>A0A7X8SLS2</accession>
<sequence>MNKTEIAKLAGEQLIKFSSKFTDKGFWSKVMKFARKAGLKITYYAVTLYYTMLDEDTPYASKLVIMGALGYFILPVDLIPDIAPGIGFTDDLAALTSAFVTVAMHIKPEHKEKALIQIQKIFKEAITESEVDF</sequence>
<dbReference type="Proteomes" id="UP000585050">
    <property type="component" value="Unassembled WGS sequence"/>
</dbReference>